<dbReference type="CDD" id="cd01335">
    <property type="entry name" value="Radical_SAM"/>
    <property type="match status" value="1"/>
</dbReference>
<evidence type="ECO:0000256" key="3">
    <source>
        <dbReference type="ARBA" id="ARBA00022723"/>
    </source>
</evidence>
<dbReference type="InterPro" id="IPR058240">
    <property type="entry name" value="rSAM_sf"/>
</dbReference>
<evidence type="ECO:0000259" key="7">
    <source>
        <dbReference type="PROSITE" id="PS51918"/>
    </source>
</evidence>
<sequence length="438" mass="48360">MTEAAHSSLVHAFDSQRGRHILVPDGSRIYDLASELALEVDTAVSAGEDAVARLLERYGLASSPYIDDVPLQDPPIRALSLAVAQKCNLGCAYCYAQGGDFGGVPRNMSWPIARAAIERLIDAAEPGQRVNLAFLGGEPLVNRALVRDATAFAADQAKARDIRVGFSITTNGTLLSAEDASFFEEYGFAVTVSLDGVGDTHDRLRPFRGGDGSYARIMARVKPLLDRQQRMQVSARVTVTPLNIQLQDMLDEFVATGFHSVGFSPMLSAPMGRLELNQPDLMTMLEEMIGCARKFESETVAGRRYPFSNMTEALRQIHRGIHRPYSCGAGAGYFGVSAEGGLFACHRFVDDENGRLGDVKDGLQRDKRNAWLAERHVHRQEPCSKCWARYLCGGGCHHEVIYRGRPACDFIRGWLHHCLITYVNVMEQRPDFFSAERS</sequence>
<dbReference type="SUPFAM" id="SSF102114">
    <property type="entry name" value="Radical SAM enzymes"/>
    <property type="match status" value="1"/>
</dbReference>
<dbReference type="PROSITE" id="PS51918">
    <property type="entry name" value="RADICAL_SAM"/>
    <property type="match status" value="1"/>
</dbReference>
<dbReference type="PANTHER" id="PTHR43273:SF3">
    <property type="entry name" value="ANAEROBIC SULFATASE-MATURATING ENZYME HOMOLOG ASLB-RELATED"/>
    <property type="match status" value="1"/>
</dbReference>
<keyword evidence="4" id="KW-0408">Iron</keyword>
<dbReference type="SFLD" id="SFLDG01067">
    <property type="entry name" value="SPASM/twitch_domain_containing"/>
    <property type="match status" value="1"/>
</dbReference>
<evidence type="ECO:0000256" key="5">
    <source>
        <dbReference type="ARBA" id="ARBA00023014"/>
    </source>
</evidence>
<dbReference type="InterPro" id="IPR007197">
    <property type="entry name" value="rSAM"/>
</dbReference>
<dbReference type="KEGG" id="barh:WN72_35430"/>
<dbReference type="GO" id="GO:0016491">
    <property type="term" value="F:oxidoreductase activity"/>
    <property type="evidence" value="ECO:0007669"/>
    <property type="project" value="InterPro"/>
</dbReference>
<evidence type="ECO:0000256" key="1">
    <source>
        <dbReference type="ARBA" id="ARBA00001966"/>
    </source>
</evidence>
<dbReference type="Proteomes" id="UP000594015">
    <property type="component" value="Chromosome"/>
</dbReference>
<evidence type="ECO:0000256" key="4">
    <source>
        <dbReference type="ARBA" id="ARBA00023004"/>
    </source>
</evidence>
<gene>
    <name evidence="8" type="ORF">WN72_35430</name>
</gene>
<dbReference type="RefSeq" id="WP_092218352.1">
    <property type="nucleotide sequence ID" value="NZ_CP030050.1"/>
</dbReference>
<dbReference type="EMBL" id="CP030050">
    <property type="protein sequence ID" value="QOZ71015.1"/>
    <property type="molecule type" value="Genomic_DNA"/>
</dbReference>
<dbReference type="SFLD" id="SFLDS00029">
    <property type="entry name" value="Radical_SAM"/>
    <property type="match status" value="1"/>
</dbReference>
<evidence type="ECO:0000313" key="9">
    <source>
        <dbReference type="Proteomes" id="UP000594015"/>
    </source>
</evidence>
<dbReference type="PANTHER" id="PTHR43273">
    <property type="entry name" value="ANAEROBIC SULFATASE-MATURATING ENZYME HOMOLOG ASLB-RELATED"/>
    <property type="match status" value="1"/>
</dbReference>
<keyword evidence="3" id="KW-0479">Metal-binding</keyword>
<organism evidence="8 9">
    <name type="scientific">Bradyrhizobium arachidis</name>
    <dbReference type="NCBI Taxonomy" id="858423"/>
    <lineage>
        <taxon>Bacteria</taxon>
        <taxon>Pseudomonadati</taxon>
        <taxon>Pseudomonadota</taxon>
        <taxon>Alphaproteobacteria</taxon>
        <taxon>Hyphomicrobiales</taxon>
        <taxon>Nitrobacteraceae</taxon>
        <taxon>Bradyrhizobium</taxon>
    </lineage>
</organism>
<dbReference type="NCBIfam" id="TIGR04085">
    <property type="entry name" value="rSAM_more_4Fe4S"/>
    <property type="match status" value="1"/>
</dbReference>
<dbReference type="SFLD" id="SFLDG01386">
    <property type="entry name" value="main_SPASM_domain-containing"/>
    <property type="match status" value="1"/>
</dbReference>
<dbReference type="AlphaFoldDB" id="A0AAE7NVH7"/>
<feature type="domain" description="Radical SAM core" evidence="7">
    <location>
        <begin position="71"/>
        <end position="308"/>
    </location>
</feature>
<proteinExistence type="inferred from homology"/>
<protein>
    <submittedName>
        <fullName evidence="8">SPASM domain-containing protein</fullName>
    </submittedName>
</protein>
<dbReference type="GO" id="GO:0046872">
    <property type="term" value="F:metal ion binding"/>
    <property type="evidence" value="ECO:0007669"/>
    <property type="project" value="UniProtKB-KW"/>
</dbReference>
<accession>A0AAE7NVH7</accession>
<dbReference type="InterPro" id="IPR023885">
    <property type="entry name" value="4Fe4S-binding_SPASM_dom"/>
</dbReference>
<keyword evidence="2" id="KW-0949">S-adenosyl-L-methionine</keyword>
<dbReference type="InterPro" id="IPR023867">
    <property type="entry name" value="Sulphatase_maturase_rSAM"/>
</dbReference>
<evidence type="ECO:0000256" key="2">
    <source>
        <dbReference type="ARBA" id="ARBA00022691"/>
    </source>
</evidence>
<dbReference type="InterPro" id="IPR013785">
    <property type="entry name" value="Aldolase_TIM"/>
</dbReference>
<dbReference type="SFLD" id="SFLDG01384">
    <property type="entry name" value="thioether_bond_formation_requi"/>
    <property type="match status" value="1"/>
</dbReference>
<reference evidence="8 9" key="1">
    <citation type="submission" date="2018-06" db="EMBL/GenBank/DDBJ databases">
        <title>Comparative genomics of Bradyrhizobium nodulating Arachidis hypogaea.</title>
        <authorList>
            <person name="Li Y."/>
        </authorList>
    </citation>
    <scope>NUCLEOTIDE SEQUENCE [LARGE SCALE GENOMIC DNA]</scope>
    <source>
        <strain evidence="8 9">CCBAU 051107</strain>
    </source>
</reference>
<dbReference type="Pfam" id="PF04055">
    <property type="entry name" value="Radical_SAM"/>
    <property type="match status" value="1"/>
</dbReference>
<name>A0AAE7NVH7_9BRAD</name>
<evidence type="ECO:0000256" key="6">
    <source>
        <dbReference type="ARBA" id="ARBA00023601"/>
    </source>
</evidence>
<dbReference type="GO" id="GO:0051536">
    <property type="term" value="F:iron-sulfur cluster binding"/>
    <property type="evidence" value="ECO:0007669"/>
    <property type="project" value="UniProtKB-KW"/>
</dbReference>
<comment type="cofactor">
    <cofactor evidence="1">
        <name>[4Fe-4S] cluster</name>
        <dbReference type="ChEBI" id="CHEBI:49883"/>
    </cofactor>
</comment>
<dbReference type="Gene3D" id="3.20.20.70">
    <property type="entry name" value="Aldolase class I"/>
    <property type="match status" value="1"/>
</dbReference>
<comment type="similarity">
    <text evidence="6">Belongs to the radical SAM superfamily. Anaerobic sulfatase-maturating enzyme family.</text>
</comment>
<keyword evidence="5" id="KW-0411">Iron-sulfur</keyword>
<evidence type="ECO:0000313" key="8">
    <source>
        <dbReference type="EMBL" id="QOZ71015.1"/>
    </source>
</evidence>